<reference evidence="9 10" key="1">
    <citation type="submission" date="2017-12" db="EMBL/GenBank/DDBJ databases">
        <title>Hemimetabolous genomes reveal molecular basis of termite eusociality.</title>
        <authorList>
            <person name="Harrison M.C."/>
            <person name="Jongepier E."/>
            <person name="Robertson H.M."/>
            <person name="Arning N."/>
            <person name="Bitard-Feildel T."/>
            <person name="Chao H."/>
            <person name="Childers C.P."/>
            <person name="Dinh H."/>
            <person name="Doddapaneni H."/>
            <person name="Dugan S."/>
            <person name="Gowin J."/>
            <person name="Greiner C."/>
            <person name="Han Y."/>
            <person name="Hu H."/>
            <person name="Hughes D.S.T."/>
            <person name="Huylmans A.-K."/>
            <person name="Kemena C."/>
            <person name="Kremer L.P.M."/>
            <person name="Lee S.L."/>
            <person name="Lopez-Ezquerra A."/>
            <person name="Mallet L."/>
            <person name="Monroy-Kuhn J.M."/>
            <person name="Moser A."/>
            <person name="Murali S.C."/>
            <person name="Muzny D.M."/>
            <person name="Otani S."/>
            <person name="Piulachs M.-D."/>
            <person name="Poelchau M."/>
            <person name="Qu J."/>
            <person name="Schaub F."/>
            <person name="Wada-Katsumata A."/>
            <person name="Worley K.C."/>
            <person name="Xie Q."/>
            <person name="Ylla G."/>
            <person name="Poulsen M."/>
            <person name="Gibbs R.A."/>
            <person name="Schal C."/>
            <person name="Richards S."/>
            <person name="Belles X."/>
            <person name="Korb J."/>
            <person name="Bornberg-Bauer E."/>
        </authorList>
    </citation>
    <scope>NUCLEOTIDE SEQUENCE [LARGE SCALE GENOMIC DNA]</scope>
    <source>
        <tissue evidence="9">Whole body</tissue>
    </source>
</reference>
<dbReference type="InterPro" id="IPR055215">
    <property type="entry name" value="SPMIP5_dom"/>
</dbReference>
<dbReference type="AlphaFoldDB" id="A0A2J7RSD9"/>
<dbReference type="STRING" id="105785.A0A2J7RSD9"/>
<evidence type="ECO:0000256" key="4">
    <source>
        <dbReference type="ARBA" id="ARBA00023273"/>
    </source>
</evidence>
<protein>
    <recommendedName>
        <fullName evidence="11">Protein FAM166B</fullName>
    </recommendedName>
</protein>
<evidence type="ECO:0000259" key="7">
    <source>
        <dbReference type="Pfam" id="PF10629"/>
    </source>
</evidence>
<evidence type="ECO:0000256" key="6">
    <source>
        <dbReference type="SAM" id="MobiDB-lite"/>
    </source>
</evidence>
<organism evidence="9 10">
    <name type="scientific">Cryptotermes secundus</name>
    <dbReference type="NCBI Taxonomy" id="105785"/>
    <lineage>
        <taxon>Eukaryota</taxon>
        <taxon>Metazoa</taxon>
        <taxon>Ecdysozoa</taxon>
        <taxon>Arthropoda</taxon>
        <taxon>Hexapoda</taxon>
        <taxon>Insecta</taxon>
        <taxon>Pterygota</taxon>
        <taxon>Neoptera</taxon>
        <taxon>Polyneoptera</taxon>
        <taxon>Dictyoptera</taxon>
        <taxon>Blattodea</taxon>
        <taxon>Blattoidea</taxon>
        <taxon>Termitoidae</taxon>
        <taxon>Kalotermitidae</taxon>
        <taxon>Cryptotermitinae</taxon>
        <taxon>Cryptotermes</taxon>
    </lineage>
</organism>
<keyword evidence="3" id="KW-0206">Cytoskeleton</keyword>
<evidence type="ECO:0008006" key="11">
    <source>
        <dbReference type="Google" id="ProtNLM"/>
    </source>
</evidence>
<dbReference type="PANTHER" id="PTHR22146:SF17">
    <property type="entry name" value="PROTEIN FAM166B-LIKE PROTEIN"/>
    <property type="match status" value="1"/>
</dbReference>
<evidence type="ECO:0000256" key="1">
    <source>
        <dbReference type="ARBA" id="ARBA00004430"/>
    </source>
</evidence>
<evidence type="ECO:0000313" key="9">
    <source>
        <dbReference type="EMBL" id="PNF43756.1"/>
    </source>
</evidence>
<evidence type="ECO:0000259" key="8">
    <source>
        <dbReference type="Pfam" id="PF22573"/>
    </source>
</evidence>
<keyword evidence="4" id="KW-0966">Cell projection</keyword>
<feature type="domain" description="Ciliary microtubule inner protein 2A-C-like" evidence="7">
    <location>
        <begin position="45"/>
        <end position="85"/>
    </location>
</feature>
<sequence length="269" mass="31245">MRLEGSDSVLKTELKCTGDKTSPIDLFAKNLRQTVVYHYRCDSRYTGHCPTLKFRYGKPYGASTKDIIKELSVKDLSVRHEPYRQNDPNKALLTPIARKEGQTESPSLPFKHRTRRYVLGYTGYIPGMNFRYGKSFQRAADDSMMDFNRRMSREEIRREKEHGHRSQSAPKMPSIHSRDEVKKALHHYQNRKYGDSHISPECPPIAGYTGHIPRVRGTEVSLSQRYNTAVRKGLALLREERQHRNEMEEATRAVHRALQHDSRYTIPAM</sequence>
<dbReference type="OrthoDB" id="8181742at2759"/>
<proteinExistence type="inferred from homology"/>
<evidence type="ECO:0000313" key="10">
    <source>
        <dbReference type="Proteomes" id="UP000235965"/>
    </source>
</evidence>
<comment type="subcellular location">
    <subcellularLocation>
        <location evidence="1">Cytoplasm</location>
        <location evidence="1">Cytoskeleton</location>
        <location evidence="1">Cilium axoneme</location>
    </subcellularLocation>
</comment>
<keyword evidence="2" id="KW-0963">Cytoplasm</keyword>
<evidence type="ECO:0000256" key="3">
    <source>
        <dbReference type="ARBA" id="ARBA00023212"/>
    </source>
</evidence>
<dbReference type="EMBL" id="NEVH01000260">
    <property type="protein sequence ID" value="PNF43756.1"/>
    <property type="molecule type" value="Genomic_DNA"/>
</dbReference>
<dbReference type="GO" id="GO:0005930">
    <property type="term" value="C:axoneme"/>
    <property type="evidence" value="ECO:0007669"/>
    <property type="project" value="UniProtKB-SubCell"/>
</dbReference>
<evidence type="ECO:0000256" key="2">
    <source>
        <dbReference type="ARBA" id="ARBA00022490"/>
    </source>
</evidence>
<gene>
    <name evidence="9" type="ORF">B7P43_G13705</name>
</gene>
<dbReference type="Pfam" id="PF22573">
    <property type="entry name" value="SPMIP5"/>
    <property type="match status" value="1"/>
</dbReference>
<dbReference type="GO" id="GO:0015630">
    <property type="term" value="C:microtubule cytoskeleton"/>
    <property type="evidence" value="ECO:0007669"/>
    <property type="project" value="UniProtKB-ARBA"/>
</dbReference>
<comment type="similarity">
    <text evidence="5">Belongs to the CIMIP2 family.</text>
</comment>
<name>A0A2J7RSD9_9NEOP</name>
<dbReference type="Proteomes" id="UP000235965">
    <property type="component" value="Unassembled WGS sequence"/>
</dbReference>
<evidence type="ECO:0000256" key="5">
    <source>
        <dbReference type="ARBA" id="ARBA00035661"/>
    </source>
</evidence>
<feature type="domain" description="Sperm-associated microtubule inner protein 5" evidence="8">
    <location>
        <begin position="201"/>
        <end position="232"/>
    </location>
</feature>
<dbReference type="InterPro" id="IPR018902">
    <property type="entry name" value="CMI2A-C-like_dom"/>
</dbReference>
<dbReference type="InParanoid" id="A0A2J7RSD9"/>
<comment type="caution">
    <text evidence="9">The sequence shown here is derived from an EMBL/GenBank/DDBJ whole genome shotgun (WGS) entry which is preliminary data.</text>
</comment>
<dbReference type="Pfam" id="PF10629">
    <property type="entry name" value="CMI2B-like"/>
    <property type="match status" value="1"/>
</dbReference>
<accession>A0A2J7RSD9</accession>
<feature type="region of interest" description="Disordered" evidence="6">
    <location>
        <begin position="157"/>
        <end position="176"/>
    </location>
</feature>
<keyword evidence="10" id="KW-1185">Reference proteome</keyword>
<dbReference type="PANTHER" id="PTHR22146">
    <property type="entry name" value="CAT EYE SYNDROME CRITICAL REGION PROTEIN 6"/>
    <property type="match status" value="1"/>
</dbReference>